<protein>
    <submittedName>
        <fullName evidence="5">PRD domain-containing protein</fullName>
    </submittedName>
</protein>
<keyword evidence="1" id="KW-0677">Repeat</keyword>
<feature type="domain" description="PRD" evidence="4">
    <location>
        <begin position="61"/>
        <end position="166"/>
    </location>
</feature>
<accession>A0ABT2TDL8</accession>
<evidence type="ECO:0000313" key="5">
    <source>
        <dbReference type="EMBL" id="MCU6748378.1"/>
    </source>
</evidence>
<reference evidence="5 6" key="1">
    <citation type="journal article" date="2021" name="ISME Commun">
        <title>Automated analysis of genomic sequences facilitates high-throughput and comprehensive description of bacteria.</title>
        <authorList>
            <person name="Hitch T.C.A."/>
        </authorList>
    </citation>
    <scope>NUCLEOTIDE SEQUENCE [LARGE SCALE GENOMIC DNA]</scope>
    <source>
        <strain evidence="5 6">H2_18</strain>
    </source>
</reference>
<dbReference type="EMBL" id="JAOQJX010000021">
    <property type="protein sequence ID" value="MCU6748378.1"/>
    <property type="molecule type" value="Genomic_DNA"/>
</dbReference>
<dbReference type="InterPro" id="IPR036650">
    <property type="entry name" value="CAT_RNA-bd_dom_sf"/>
</dbReference>
<dbReference type="Pfam" id="PF03123">
    <property type="entry name" value="CAT_RBD"/>
    <property type="match status" value="1"/>
</dbReference>
<keyword evidence="2" id="KW-0805">Transcription regulation</keyword>
<evidence type="ECO:0000256" key="1">
    <source>
        <dbReference type="ARBA" id="ARBA00022737"/>
    </source>
</evidence>
<dbReference type="PANTHER" id="PTHR30185">
    <property type="entry name" value="CRYPTIC BETA-GLUCOSIDE BGL OPERON ANTITERMINATOR"/>
    <property type="match status" value="1"/>
</dbReference>
<dbReference type="InterPro" id="IPR011608">
    <property type="entry name" value="PRD"/>
</dbReference>
<dbReference type="RefSeq" id="WP_059067112.1">
    <property type="nucleotide sequence ID" value="NZ_JAOQJX010000021.1"/>
</dbReference>
<dbReference type="PANTHER" id="PTHR30185:SF18">
    <property type="entry name" value="TRANSCRIPTIONAL REGULATOR MTLR"/>
    <property type="match status" value="1"/>
</dbReference>
<keyword evidence="6" id="KW-1185">Reference proteome</keyword>
<dbReference type="Gene3D" id="1.10.1790.10">
    <property type="entry name" value="PRD domain"/>
    <property type="match status" value="2"/>
</dbReference>
<organism evidence="5 6">
    <name type="scientific">Faecalicatena acetigenes</name>
    <dbReference type="NCBI Taxonomy" id="2981790"/>
    <lineage>
        <taxon>Bacteria</taxon>
        <taxon>Bacillati</taxon>
        <taxon>Bacillota</taxon>
        <taxon>Clostridia</taxon>
        <taxon>Lachnospirales</taxon>
        <taxon>Lachnospiraceae</taxon>
        <taxon>Faecalicatena</taxon>
    </lineage>
</organism>
<feature type="domain" description="PRD" evidence="4">
    <location>
        <begin position="171"/>
        <end position="281"/>
    </location>
</feature>
<evidence type="ECO:0000313" key="6">
    <source>
        <dbReference type="Proteomes" id="UP001652394"/>
    </source>
</evidence>
<evidence type="ECO:0000256" key="3">
    <source>
        <dbReference type="ARBA" id="ARBA00023163"/>
    </source>
</evidence>
<dbReference type="PROSITE" id="PS51372">
    <property type="entry name" value="PRD_2"/>
    <property type="match status" value="2"/>
</dbReference>
<evidence type="ECO:0000259" key="4">
    <source>
        <dbReference type="PROSITE" id="PS51372"/>
    </source>
</evidence>
<dbReference type="Pfam" id="PF00874">
    <property type="entry name" value="PRD"/>
    <property type="match status" value="2"/>
</dbReference>
<dbReference type="InterPro" id="IPR050661">
    <property type="entry name" value="BglG_antiterminators"/>
</dbReference>
<dbReference type="InterPro" id="IPR004341">
    <property type="entry name" value="CAT_RNA-bd_dom"/>
</dbReference>
<dbReference type="SMART" id="SM01061">
    <property type="entry name" value="CAT_RBD"/>
    <property type="match status" value="1"/>
</dbReference>
<dbReference type="Gene3D" id="2.30.24.10">
    <property type="entry name" value="CAT RNA-binding domain"/>
    <property type="match status" value="1"/>
</dbReference>
<sequence length="289" mass="34402">MRITKKINNNVAVGLDSNGNEIVVFGKGIGFPEMPYELKDLSKIDRTYYNIDHKYYKLLNEVSEEVFFFVNKLLNIAKKEIDGDLNPNLVFVLSDHINFAIIRNRKNMDIPLPYSYELEYEYPKLTKIAAWFVKKINERMHTTLEKGEITSITMHFLNALEGERIKENIRDESDHIASIIKNITSIIENFYDMNIDKRSFYYFRFKNHIKFFVQRQRIEENILDGGDELFEEIKQTYPKVFECVMKVDTYLVEEFKKHCSKKELLYLMLHIQQLYTKEDCNRKGITPKK</sequence>
<dbReference type="Proteomes" id="UP001652394">
    <property type="component" value="Unassembled WGS sequence"/>
</dbReference>
<comment type="caution">
    <text evidence="5">The sequence shown here is derived from an EMBL/GenBank/DDBJ whole genome shotgun (WGS) entry which is preliminary data.</text>
</comment>
<dbReference type="InterPro" id="IPR036634">
    <property type="entry name" value="PRD_sf"/>
</dbReference>
<proteinExistence type="predicted"/>
<keyword evidence="3" id="KW-0804">Transcription</keyword>
<gene>
    <name evidence="5" type="ORF">OCV51_12045</name>
</gene>
<name>A0ABT2TDL8_9FIRM</name>
<dbReference type="SUPFAM" id="SSF63520">
    <property type="entry name" value="PTS-regulatory domain, PRD"/>
    <property type="match status" value="2"/>
</dbReference>
<evidence type="ECO:0000256" key="2">
    <source>
        <dbReference type="ARBA" id="ARBA00023015"/>
    </source>
</evidence>
<dbReference type="SUPFAM" id="SSF50151">
    <property type="entry name" value="SacY-like RNA-binding domain"/>
    <property type="match status" value="1"/>
</dbReference>